<evidence type="ECO:0000313" key="2">
    <source>
        <dbReference type="Proteomes" id="UP001221189"/>
    </source>
</evidence>
<organism evidence="1 2">
    <name type="scientific">Roseateles albus</name>
    <dbReference type="NCBI Taxonomy" id="2987525"/>
    <lineage>
        <taxon>Bacteria</taxon>
        <taxon>Pseudomonadati</taxon>
        <taxon>Pseudomonadota</taxon>
        <taxon>Betaproteobacteria</taxon>
        <taxon>Burkholderiales</taxon>
        <taxon>Sphaerotilaceae</taxon>
        <taxon>Roseateles</taxon>
    </lineage>
</organism>
<proteinExistence type="predicted"/>
<sequence length="50" mass="5521">MTSVDPWTVEVLLDKYIMAGGDAGFVNMLVGVLNMKELFVGEHGIHQRSD</sequence>
<gene>
    <name evidence="1" type="ORF">PRZ03_10930</name>
</gene>
<accession>A0ABT5KDT5</accession>
<reference evidence="1 2" key="1">
    <citation type="submission" date="2022-10" db="EMBL/GenBank/DDBJ databases">
        <title>Paucibacter sp. hw1 Genome sequencing.</title>
        <authorList>
            <person name="Park S."/>
        </authorList>
    </citation>
    <scope>NUCLEOTIDE SEQUENCE [LARGE SCALE GENOMIC DNA]</scope>
    <source>
        <strain evidence="2">hw1</strain>
    </source>
</reference>
<keyword evidence="2" id="KW-1185">Reference proteome</keyword>
<protein>
    <submittedName>
        <fullName evidence="1">Uncharacterized protein</fullName>
    </submittedName>
</protein>
<evidence type="ECO:0000313" key="1">
    <source>
        <dbReference type="EMBL" id="MDC8772083.1"/>
    </source>
</evidence>
<dbReference type="EMBL" id="JAQQXT010000005">
    <property type="protein sequence ID" value="MDC8772083.1"/>
    <property type="molecule type" value="Genomic_DNA"/>
</dbReference>
<name>A0ABT5KDT5_9BURK</name>
<comment type="caution">
    <text evidence="1">The sequence shown here is derived from an EMBL/GenBank/DDBJ whole genome shotgun (WGS) entry which is preliminary data.</text>
</comment>
<dbReference type="RefSeq" id="WP_273600323.1">
    <property type="nucleotide sequence ID" value="NZ_JAQQXT010000005.1"/>
</dbReference>
<dbReference type="Proteomes" id="UP001221189">
    <property type="component" value="Unassembled WGS sequence"/>
</dbReference>